<dbReference type="GO" id="GO:0000932">
    <property type="term" value="C:P-body"/>
    <property type="evidence" value="ECO:0007669"/>
    <property type="project" value="TreeGrafter"/>
</dbReference>
<accession>A0A163IHM0</accession>
<dbReference type="STRING" id="5454.A0A163IHM0"/>
<sequence>MHPRSLWLSGDICLRCQWRLAVQSHRSARLQTSRNLRSAVKLSRPLPGRAFHASALRAQSLVTPTPVDPAVDPLFIARPPQLAVRSHLEQWQAQHGGPSEETLSAFEKHPANGEIYNNVSRVSSASAADDQTEGDRWFAGEEDDGEDLITIGLFLKPGDVVELSQSGREPILAVFVQQLDTDSQFYTINGKWAHSNLAQISFAIPGCISPALLRPLVPFLPTDPDKANPKGEVHVPADVAAPVQRLLDSLAEESEAVYRKNAPVLDTAYAVLADSSRTRMMTLAQIAKTLLARGDAAWTPSSSDLLAVRKALNHNAFRFRSDQRSHRLTNVFAIRPKNDVQVVETVHEWIREYFEYLAKTATESNTATVTRTKGAKNVLQFLQKARRLIAKSRKNRDPASGGLGPSKNRNPHASDSPRLQAVTDEAFSKTDSEIITFLQAWVLNNQFQNMGGLHSACADLVAATGCYKPGVIQHPAEHESQADLIRRATGLVFLQEIGVITPYENRTIYDEQLMLPTVRLSRNLELLNSKAKLLQVTPDFRDSMAGVRRDWGSTNVYCIDDVGAQEIDDGISIEKVKGADSEFWVHVHVANPTAFFGKTHTLSSLAAHMTQTVYTPERTFPMLPKWATDGYFSLQRNRPVITFSSRVDRRGDVLETNISHGTIRNPVSITPSELASNLGETPKGERRRLVVGANVATSSESRIPPTINPSQLQELRDLYAVAKLLSRKRQERGGISMFNSSPSVRVFESAEQPGLTWNAPSTDASRFIHGDPIIEITKAAPKGFLRFDMNATNIVEEIMMLGCSTAASWCGERGIPVMFRGSIAPPNVNRAPSEELKQNIMSNYLEKHQNPPLRLTMQYMESLGRAIAHTSPLPHRVIGVSGYVRVTSPLRRFSDMIAHWQIEAAVRYEAKTGKKYNAAELGSQHGILPFTQRQIQESIVTLSPREKLIATTQRNAVNHWVSQAFLRALHYNEAELPTTFRCWIRFVDLGANLRGLKPMAVGLMPEYGLRVAIRDTEDAQLGDEWEVALDSVDLFNARIYVKPVRLLNREANSLE</sequence>
<evidence type="ECO:0000259" key="1">
    <source>
        <dbReference type="SMART" id="SM00955"/>
    </source>
</evidence>
<evidence type="ECO:0000313" key="3">
    <source>
        <dbReference type="Proteomes" id="UP000076837"/>
    </source>
</evidence>
<dbReference type="SMART" id="SM00955">
    <property type="entry name" value="RNB"/>
    <property type="match status" value="1"/>
</dbReference>
<organism evidence="2 3">
    <name type="scientific">Didymella rabiei</name>
    <name type="common">Chickpea ascochyta blight fungus</name>
    <name type="synonym">Mycosphaerella rabiei</name>
    <dbReference type="NCBI Taxonomy" id="5454"/>
    <lineage>
        <taxon>Eukaryota</taxon>
        <taxon>Fungi</taxon>
        <taxon>Dikarya</taxon>
        <taxon>Ascomycota</taxon>
        <taxon>Pezizomycotina</taxon>
        <taxon>Dothideomycetes</taxon>
        <taxon>Pleosporomycetidae</taxon>
        <taxon>Pleosporales</taxon>
        <taxon>Pleosporineae</taxon>
        <taxon>Didymellaceae</taxon>
        <taxon>Ascochyta</taxon>
    </lineage>
</organism>
<dbReference type="SUPFAM" id="SSF50249">
    <property type="entry name" value="Nucleic acid-binding proteins"/>
    <property type="match status" value="1"/>
</dbReference>
<keyword evidence="3" id="KW-1185">Reference proteome</keyword>
<name>A0A163IHM0_DIDRA</name>
<feature type="domain" description="RNB" evidence="1">
    <location>
        <begin position="548"/>
        <end position="908"/>
    </location>
</feature>
<dbReference type="InterPro" id="IPR050180">
    <property type="entry name" value="RNR_Ribonuclease"/>
</dbReference>
<dbReference type="InterPro" id="IPR056625">
    <property type="entry name" value="SH3_CYT4"/>
</dbReference>
<dbReference type="Pfam" id="PF00773">
    <property type="entry name" value="RNB"/>
    <property type="match status" value="1"/>
</dbReference>
<dbReference type="InterPro" id="IPR012340">
    <property type="entry name" value="NA-bd_OB-fold"/>
</dbReference>
<dbReference type="Pfam" id="PF25522">
    <property type="entry name" value="OB_cyt-4"/>
    <property type="match status" value="1"/>
</dbReference>
<reference evidence="2 3" key="1">
    <citation type="journal article" date="2016" name="Sci. Rep.">
        <title>Draft genome sequencing and secretome analysis of fungal phytopathogen Ascochyta rabiei provides insight into the necrotrophic effector repertoire.</title>
        <authorList>
            <person name="Verma S."/>
            <person name="Gazara R.K."/>
            <person name="Nizam S."/>
            <person name="Parween S."/>
            <person name="Chattopadhyay D."/>
            <person name="Verma P.K."/>
        </authorList>
    </citation>
    <scope>NUCLEOTIDE SEQUENCE [LARGE SCALE GENOMIC DNA]</scope>
    <source>
        <strain evidence="2 3">ArDII</strain>
    </source>
</reference>
<dbReference type="GO" id="GO:0000175">
    <property type="term" value="F:3'-5'-RNA exonuclease activity"/>
    <property type="evidence" value="ECO:0007669"/>
    <property type="project" value="TreeGrafter"/>
</dbReference>
<dbReference type="OrthoDB" id="2285229at2759"/>
<evidence type="ECO:0000313" key="2">
    <source>
        <dbReference type="EMBL" id="KZM25768.1"/>
    </source>
</evidence>
<dbReference type="Proteomes" id="UP000076837">
    <property type="component" value="Unassembled WGS sequence"/>
</dbReference>
<dbReference type="Pfam" id="PF23216">
    <property type="entry name" value="WHD_CYT4"/>
    <property type="match status" value="1"/>
</dbReference>
<gene>
    <name evidence="2" type="ORF">ST47_g3077</name>
</gene>
<dbReference type="GO" id="GO:0003723">
    <property type="term" value="F:RNA binding"/>
    <property type="evidence" value="ECO:0007669"/>
    <property type="project" value="InterPro"/>
</dbReference>
<dbReference type="GO" id="GO:0006402">
    <property type="term" value="P:mRNA catabolic process"/>
    <property type="evidence" value="ECO:0007669"/>
    <property type="project" value="TreeGrafter"/>
</dbReference>
<dbReference type="AlphaFoldDB" id="A0A163IHM0"/>
<dbReference type="InterPro" id="IPR057912">
    <property type="entry name" value="OB_CYT4_C"/>
</dbReference>
<dbReference type="Pfam" id="PF23214">
    <property type="entry name" value="SH3_CYT4"/>
    <property type="match status" value="1"/>
</dbReference>
<dbReference type="PANTHER" id="PTHR23355">
    <property type="entry name" value="RIBONUCLEASE"/>
    <property type="match status" value="1"/>
</dbReference>
<dbReference type="InterPro" id="IPR001900">
    <property type="entry name" value="RNase_II/R"/>
</dbReference>
<dbReference type="PANTHER" id="PTHR23355:SF65">
    <property type="entry name" value="EXORIBONUCLEASE CYT-4, PUTATIVE (AFU_ORTHOLOGUE AFUA_7G01550)-RELATED"/>
    <property type="match status" value="1"/>
</dbReference>
<comment type="caution">
    <text evidence="2">The sequence shown here is derived from an EMBL/GenBank/DDBJ whole genome shotgun (WGS) entry which is preliminary data.</text>
</comment>
<proteinExistence type="predicted"/>
<dbReference type="EMBL" id="JYNV01000120">
    <property type="protein sequence ID" value="KZM25768.1"/>
    <property type="molecule type" value="Genomic_DNA"/>
</dbReference>
<protein>
    <recommendedName>
        <fullName evidence="1">RNB domain-containing protein</fullName>
    </recommendedName>
</protein>
<dbReference type="InterPro" id="IPR056624">
    <property type="entry name" value="WH_CYT4"/>
</dbReference>